<dbReference type="Gene3D" id="1.10.10.60">
    <property type="entry name" value="Homeodomain-like"/>
    <property type="match status" value="1"/>
</dbReference>
<dbReference type="RefSeq" id="WP_277731936.1">
    <property type="nucleotide sequence ID" value="NZ_CP120733.1"/>
</dbReference>
<gene>
    <name evidence="2" type="ORF">P4S50_16510</name>
</gene>
<name>A0ABY8EGR2_9FIRM</name>
<dbReference type="Pfam" id="PF13022">
    <property type="entry name" value="HTH_Tnp_1_2"/>
    <property type="match status" value="1"/>
</dbReference>
<protein>
    <submittedName>
        <fullName evidence="2">PhBC6A51 family helix-turn-helix protein</fullName>
    </submittedName>
</protein>
<accession>A0ABY8EGR2</accession>
<evidence type="ECO:0000313" key="3">
    <source>
        <dbReference type="Proteomes" id="UP001222800"/>
    </source>
</evidence>
<feature type="domain" description="Homeodomain phBC6A51-type" evidence="1">
    <location>
        <begin position="2"/>
        <end position="64"/>
    </location>
</feature>
<keyword evidence="3" id="KW-1185">Reference proteome</keyword>
<dbReference type="EMBL" id="CP120733">
    <property type="protein sequence ID" value="WFD09958.1"/>
    <property type="molecule type" value="Genomic_DNA"/>
</dbReference>
<dbReference type="Proteomes" id="UP001222800">
    <property type="component" value="Chromosome"/>
</dbReference>
<evidence type="ECO:0000259" key="1">
    <source>
        <dbReference type="Pfam" id="PF13022"/>
    </source>
</evidence>
<organism evidence="2 3">
    <name type="scientific">Tepidibacter hydrothermalis</name>
    <dbReference type="NCBI Taxonomy" id="3036126"/>
    <lineage>
        <taxon>Bacteria</taxon>
        <taxon>Bacillati</taxon>
        <taxon>Bacillota</taxon>
        <taxon>Clostridia</taxon>
        <taxon>Peptostreptococcales</taxon>
        <taxon>Peptostreptococcaceae</taxon>
        <taxon>Tepidibacter</taxon>
    </lineage>
</organism>
<proteinExistence type="predicted"/>
<dbReference type="InterPro" id="IPR024978">
    <property type="entry name" value="Homeodomain_phBC6A51-type"/>
</dbReference>
<evidence type="ECO:0000313" key="2">
    <source>
        <dbReference type="EMBL" id="WFD09958.1"/>
    </source>
</evidence>
<reference evidence="2 3" key="1">
    <citation type="submission" date="2023-03" db="EMBL/GenBank/DDBJ databases">
        <title>Complete genome sequence of Tepidibacter sp. SWIR-1, isolated from a deep-sea hydrothermal vent.</title>
        <authorList>
            <person name="Li X."/>
        </authorList>
    </citation>
    <scope>NUCLEOTIDE SEQUENCE [LARGE SCALE GENOMIC DNA]</scope>
    <source>
        <strain evidence="2 3">SWIR-1</strain>
    </source>
</reference>
<sequence length="118" mass="13466">MLSAKQKKCIKLMASGEHTQKEIAKQINITEKTICEWKKNDEFMQELDYLIALSIRSVAAKAFKTQTNLLDSKNDMVRYMAAKDILDRAGFKPDEKLKVEGFSTVVFVDDLGEDDEDD</sequence>